<dbReference type="AlphaFoldDB" id="A0A0A9EMB2"/>
<dbReference type="EMBL" id="GBRH01197797">
    <property type="protein sequence ID" value="JAE00099.1"/>
    <property type="molecule type" value="Transcribed_RNA"/>
</dbReference>
<feature type="region of interest" description="Disordered" evidence="1">
    <location>
        <begin position="1"/>
        <end position="37"/>
    </location>
</feature>
<accession>A0A0A9EMB2</accession>
<protein>
    <submittedName>
        <fullName evidence="2">Uncharacterized protein</fullName>
    </submittedName>
</protein>
<reference evidence="2" key="2">
    <citation type="journal article" date="2015" name="Data Brief">
        <title>Shoot transcriptome of the giant reed, Arundo donax.</title>
        <authorList>
            <person name="Barrero R.A."/>
            <person name="Guerrero F.D."/>
            <person name="Moolhuijzen P."/>
            <person name="Goolsby J.A."/>
            <person name="Tidwell J."/>
            <person name="Bellgard S.E."/>
            <person name="Bellgard M.I."/>
        </authorList>
    </citation>
    <scope>NUCLEOTIDE SEQUENCE</scope>
    <source>
        <tissue evidence="2">Shoot tissue taken approximately 20 cm above the soil surface</tissue>
    </source>
</reference>
<name>A0A0A9EMB2_ARUDO</name>
<organism evidence="2">
    <name type="scientific">Arundo donax</name>
    <name type="common">Giant reed</name>
    <name type="synonym">Donax arundinaceus</name>
    <dbReference type="NCBI Taxonomy" id="35708"/>
    <lineage>
        <taxon>Eukaryota</taxon>
        <taxon>Viridiplantae</taxon>
        <taxon>Streptophyta</taxon>
        <taxon>Embryophyta</taxon>
        <taxon>Tracheophyta</taxon>
        <taxon>Spermatophyta</taxon>
        <taxon>Magnoliopsida</taxon>
        <taxon>Liliopsida</taxon>
        <taxon>Poales</taxon>
        <taxon>Poaceae</taxon>
        <taxon>PACMAD clade</taxon>
        <taxon>Arundinoideae</taxon>
        <taxon>Arundineae</taxon>
        <taxon>Arundo</taxon>
    </lineage>
</organism>
<evidence type="ECO:0000313" key="2">
    <source>
        <dbReference type="EMBL" id="JAE00099.1"/>
    </source>
</evidence>
<proteinExistence type="predicted"/>
<sequence>MRQGLACSYPEGTSGQRGHFAGQPVDEMQVYHHPRHP</sequence>
<evidence type="ECO:0000256" key="1">
    <source>
        <dbReference type="SAM" id="MobiDB-lite"/>
    </source>
</evidence>
<reference evidence="2" key="1">
    <citation type="submission" date="2014-09" db="EMBL/GenBank/DDBJ databases">
        <authorList>
            <person name="Magalhaes I.L.F."/>
            <person name="Oliveira U."/>
            <person name="Santos F.R."/>
            <person name="Vidigal T.H.D.A."/>
            <person name="Brescovit A.D."/>
            <person name="Santos A.J."/>
        </authorList>
    </citation>
    <scope>NUCLEOTIDE SEQUENCE</scope>
    <source>
        <tissue evidence="2">Shoot tissue taken approximately 20 cm above the soil surface</tissue>
    </source>
</reference>